<organism evidence="8 9">
    <name type="scientific">Lacibacterium aquatile</name>
    <dbReference type="NCBI Taxonomy" id="1168082"/>
    <lineage>
        <taxon>Bacteria</taxon>
        <taxon>Pseudomonadati</taxon>
        <taxon>Pseudomonadota</taxon>
        <taxon>Alphaproteobacteria</taxon>
        <taxon>Rhodospirillales</taxon>
        <taxon>Rhodospirillaceae</taxon>
    </lineage>
</organism>
<comment type="similarity">
    <text evidence="2 7">Belongs to the FHIPEP (flagella/HR/invasion proteins export pore) family.</text>
</comment>
<evidence type="ECO:0000313" key="8">
    <source>
        <dbReference type="EMBL" id="MFD2263275.1"/>
    </source>
</evidence>
<dbReference type="PRINTS" id="PR00949">
    <property type="entry name" value="TYPE3IMAPROT"/>
</dbReference>
<keyword evidence="7" id="KW-1006">Bacterial flagellum protein export</keyword>
<name>A0ABW5DVJ5_9PROT</name>
<comment type="caution">
    <text evidence="8">The sequence shown here is derived from an EMBL/GenBank/DDBJ whole genome shotgun (WGS) entry which is preliminary data.</text>
</comment>
<feature type="transmembrane region" description="Helical" evidence="7">
    <location>
        <begin position="193"/>
        <end position="214"/>
    </location>
</feature>
<protein>
    <recommendedName>
        <fullName evidence="7">Flagellar biosynthesis protein FlhA</fullName>
    </recommendedName>
</protein>
<keyword evidence="8" id="KW-0969">Cilium</keyword>
<evidence type="ECO:0000256" key="5">
    <source>
        <dbReference type="ARBA" id="ARBA00022989"/>
    </source>
</evidence>
<dbReference type="InterPro" id="IPR001712">
    <property type="entry name" value="T3SS_FHIPEP"/>
</dbReference>
<dbReference type="PANTHER" id="PTHR30161:SF1">
    <property type="entry name" value="FLAGELLAR BIOSYNTHESIS PROTEIN FLHA-RELATED"/>
    <property type="match status" value="1"/>
</dbReference>
<feature type="transmembrane region" description="Helical" evidence="7">
    <location>
        <begin position="234"/>
        <end position="251"/>
    </location>
</feature>
<dbReference type="PROSITE" id="PS00994">
    <property type="entry name" value="FHIPEP"/>
    <property type="match status" value="1"/>
</dbReference>
<keyword evidence="6 7" id="KW-0472">Membrane</keyword>
<feature type="transmembrane region" description="Helical" evidence="7">
    <location>
        <begin position="271"/>
        <end position="288"/>
    </location>
</feature>
<comment type="function">
    <text evidence="7">Required for formation of the rod structure of the flagellar apparatus. Together with FliI and FliH, may constitute the export apparatus of flagellin.</text>
</comment>
<dbReference type="InterPro" id="IPR042194">
    <property type="entry name" value="FHIPEP_1"/>
</dbReference>
<feature type="transmembrane region" description="Helical" evidence="7">
    <location>
        <begin position="100"/>
        <end position="123"/>
    </location>
</feature>
<comment type="subcellular location">
    <subcellularLocation>
        <location evidence="1 7">Cell membrane</location>
        <topology evidence="1 7">Multi-pass membrane protein</topology>
    </subcellularLocation>
</comment>
<evidence type="ECO:0000256" key="1">
    <source>
        <dbReference type="ARBA" id="ARBA00004651"/>
    </source>
</evidence>
<evidence type="ECO:0000313" key="9">
    <source>
        <dbReference type="Proteomes" id="UP001597295"/>
    </source>
</evidence>
<dbReference type="PANTHER" id="PTHR30161">
    <property type="entry name" value="FLAGELLAR EXPORT PROTEIN, MEMBRANE FLHA SUBUNIT-RELATED"/>
    <property type="match status" value="1"/>
</dbReference>
<dbReference type="Pfam" id="PF00771">
    <property type="entry name" value="FHIPEP"/>
    <property type="match status" value="1"/>
</dbReference>
<dbReference type="Gene3D" id="1.10.8.540">
    <property type="entry name" value="FHIPEP family, domain 3"/>
    <property type="match status" value="1"/>
</dbReference>
<keyword evidence="8" id="KW-0282">Flagellum</keyword>
<feature type="transmembrane region" description="Helical" evidence="7">
    <location>
        <begin position="60"/>
        <end position="80"/>
    </location>
</feature>
<keyword evidence="5 7" id="KW-1133">Transmembrane helix</keyword>
<dbReference type="Gene3D" id="3.40.50.12790">
    <property type="entry name" value="FHIPEP family, domain 4"/>
    <property type="match status" value="1"/>
</dbReference>
<dbReference type="InterPro" id="IPR042196">
    <property type="entry name" value="FHIPEP_4"/>
</dbReference>
<dbReference type="Gene3D" id="3.40.30.60">
    <property type="entry name" value="FHIPEP family, domain 1"/>
    <property type="match status" value="1"/>
</dbReference>
<feature type="transmembrane region" description="Helical" evidence="7">
    <location>
        <begin position="29"/>
        <end position="48"/>
    </location>
</feature>
<dbReference type="Proteomes" id="UP001597295">
    <property type="component" value="Unassembled WGS sequence"/>
</dbReference>
<evidence type="ECO:0000256" key="4">
    <source>
        <dbReference type="ARBA" id="ARBA00022692"/>
    </source>
</evidence>
<evidence type="ECO:0000256" key="3">
    <source>
        <dbReference type="ARBA" id="ARBA00022475"/>
    </source>
</evidence>
<reference evidence="9" key="1">
    <citation type="journal article" date="2019" name="Int. J. Syst. Evol. Microbiol.">
        <title>The Global Catalogue of Microorganisms (GCM) 10K type strain sequencing project: providing services to taxonomists for standard genome sequencing and annotation.</title>
        <authorList>
            <consortium name="The Broad Institute Genomics Platform"/>
            <consortium name="The Broad Institute Genome Sequencing Center for Infectious Disease"/>
            <person name="Wu L."/>
            <person name="Ma J."/>
        </authorList>
    </citation>
    <scope>NUCLEOTIDE SEQUENCE [LARGE SCALE GENOMIC DNA]</scope>
    <source>
        <strain evidence="9">CGMCC 1.19062</strain>
    </source>
</reference>
<keyword evidence="9" id="KW-1185">Reference proteome</keyword>
<sequence length="685" mass="73539">MRSELVFAFAIIGILMMLILPMPTWLLDFGLGVSIAVSVLVLMVVLFIEKPLDLNAFPTILLVTTMLRLGLNLASTRLILSHGHQGTDAAGHVIQAFGNLLMSGNFIIGVIVFAILIIVNFIVITKGSGRIAEVAARFTLDAMPGKQMAIDADLSAGLVTEAEARKRRKELEDEATFFGSMDGAAKFVRGDAIAGLLITFINVIGGILIGVLSHGMTFSSATQTYTLLTIGDGLVTQIPALIISTAAGLLVTKSGSQGSTDKQLGRQLGGYPQALAMAAGLMVLMAVLPGIPTIPFLMIGAALGGVAYMGWKAETGGAAVALDPELAGLSPGEGGGVAPVADEPISSALQIDSIRLELGYGLLSLINSAKGQRLTDQIKALRRQLASELGFVMPSVRIQDNLQLAANTYVVRIKEIEAGRGDLRPNMLLVMDPRGEPISLPGETTTEPTFGLPAMWIAENNREEALFRGYTVVDPPTVVTTHLTEIVKENMSELLSYSETQKLLNEVEKDAQKLVADVVPTMITINGLQRVLQNLLSERVSVRDMPAILEAISEATQYTRSINTITEHVRSRLARQISESNASDGGVLPIVTLSPEWEQIFSDSLVGGGEERQLSMQPSQLQRFISAVRQTFDRFAVMGETPVLLTSPAVRPYVRSIIERFRPSTIVLSQAEIHPKAKIKTLGQI</sequence>
<dbReference type="InterPro" id="IPR006301">
    <property type="entry name" value="FlhA"/>
</dbReference>
<dbReference type="NCBIfam" id="TIGR01398">
    <property type="entry name" value="FlhA"/>
    <property type="match status" value="1"/>
</dbReference>
<proteinExistence type="inferred from homology"/>
<feature type="transmembrane region" description="Helical" evidence="7">
    <location>
        <begin position="5"/>
        <end position="23"/>
    </location>
</feature>
<dbReference type="InterPro" id="IPR042193">
    <property type="entry name" value="FHIPEP_3"/>
</dbReference>
<evidence type="ECO:0000256" key="7">
    <source>
        <dbReference type="RuleBase" id="RU364093"/>
    </source>
</evidence>
<keyword evidence="7" id="KW-0813">Transport</keyword>
<keyword evidence="3 7" id="KW-1003">Cell membrane</keyword>
<gene>
    <name evidence="7 8" type="primary">flhA</name>
    <name evidence="8" type="ORF">ACFSM5_10280</name>
</gene>
<evidence type="ECO:0000256" key="2">
    <source>
        <dbReference type="ARBA" id="ARBA00008835"/>
    </source>
</evidence>
<keyword evidence="8" id="KW-0966">Cell projection</keyword>
<dbReference type="PIRSF" id="PIRSF005419">
    <property type="entry name" value="FlhA"/>
    <property type="match status" value="1"/>
</dbReference>
<keyword evidence="4 7" id="KW-0812">Transmembrane</keyword>
<keyword evidence="7" id="KW-0653">Protein transport</keyword>
<keyword evidence="7" id="KW-1005">Bacterial flagellum biogenesis</keyword>
<dbReference type="EMBL" id="JBHUIP010000009">
    <property type="protein sequence ID" value="MFD2263275.1"/>
    <property type="molecule type" value="Genomic_DNA"/>
</dbReference>
<dbReference type="InterPro" id="IPR025505">
    <property type="entry name" value="FHIPEP_CS"/>
</dbReference>
<evidence type="ECO:0000256" key="6">
    <source>
        <dbReference type="ARBA" id="ARBA00023136"/>
    </source>
</evidence>
<accession>A0ABW5DVJ5</accession>
<dbReference type="RefSeq" id="WP_379876267.1">
    <property type="nucleotide sequence ID" value="NZ_JBHUIP010000009.1"/>
</dbReference>